<dbReference type="InterPro" id="IPR023214">
    <property type="entry name" value="HAD_sf"/>
</dbReference>
<gene>
    <name evidence="1" type="ORF">Dac01nite_18350</name>
</gene>
<dbReference type="SUPFAM" id="SSF56784">
    <property type="entry name" value="HAD-like"/>
    <property type="match status" value="1"/>
</dbReference>
<dbReference type="Gene3D" id="3.30.1240.10">
    <property type="match status" value="1"/>
</dbReference>
<organism evidence="1 2">
    <name type="scientific">Demequina activiva</name>
    <dbReference type="NCBI Taxonomy" id="1582364"/>
    <lineage>
        <taxon>Bacteria</taxon>
        <taxon>Bacillati</taxon>
        <taxon>Actinomycetota</taxon>
        <taxon>Actinomycetes</taxon>
        <taxon>Micrococcales</taxon>
        <taxon>Demequinaceae</taxon>
        <taxon>Demequina</taxon>
    </lineage>
</organism>
<dbReference type="GO" id="GO:0016791">
    <property type="term" value="F:phosphatase activity"/>
    <property type="evidence" value="ECO:0007669"/>
    <property type="project" value="TreeGrafter"/>
</dbReference>
<dbReference type="EMBL" id="BONR01000004">
    <property type="protein sequence ID" value="GIG55083.1"/>
    <property type="molecule type" value="Genomic_DNA"/>
</dbReference>
<dbReference type="Pfam" id="PF08282">
    <property type="entry name" value="Hydrolase_3"/>
    <property type="match status" value="1"/>
</dbReference>
<dbReference type="Proteomes" id="UP000652354">
    <property type="component" value="Unassembled WGS sequence"/>
</dbReference>
<dbReference type="GO" id="GO:0000287">
    <property type="term" value="F:magnesium ion binding"/>
    <property type="evidence" value="ECO:0007669"/>
    <property type="project" value="TreeGrafter"/>
</dbReference>
<accession>A0A919Q6E9</accession>
<sequence length="277" mass="28576">MTSATSPRIVFLDIDGTYASHGAVPAAHADAVRRVRANGHRVLLCTGRPRSLLSPTMLAAGFDGLVCGAGAYAELDGEVLRDEVFPASLAQRTVDALHAHGAISLVESTEALYVLAEARDAMERRAPDGDASALQAAVWEDLRAARRVVESLDGLSFAKIVTLSARAELAEIAAEIGPEVAAVETSIKDLGKGAGELYLAHVNKAVGMAAVVDRLGVGPEHVIACGDGPNDIEMLDYAGTAVGISGGHPDVLARADVVAQGPEDAGLVAAFEELGLL</sequence>
<dbReference type="PANTHER" id="PTHR10000:SF25">
    <property type="entry name" value="PHOSPHATASE YKRA-RELATED"/>
    <property type="match status" value="1"/>
</dbReference>
<proteinExistence type="predicted"/>
<dbReference type="AlphaFoldDB" id="A0A919Q6E9"/>
<dbReference type="PANTHER" id="PTHR10000">
    <property type="entry name" value="PHOSPHOSERINE PHOSPHATASE"/>
    <property type="match status" value="1"/>
</dbReference>
<dbReference type="GO" id="GO:0005829">
    <property type="term" value="C:cytosol"/>
    <property type="evidence" value="ECO:0007669"/>
    <property type="project" value="TreeGrafter"/>
</dbReference>
<dbReference type="RefSeq" id="WP_203656234.1">
    <property type="nucleotide sequence ID" value="NZ_BONR01000004.1"/>
</dbReference>
<protein>
    <submittedName>
        <fullName evidence="1">Haloacid dehalogenase</fullName>
    </submittedName>
</protein>
<dbReference type="InterPro" id="IPR036412">
    <property type="entry name" value="HAD-like_sf"/>
</dbReference>
<comment type="caution">
    <text evidence="1">The sequence shown here is derived from an EMBL/GenBank/DDBJ whole genome shotgun (WGS) entry which is preliminary data.</text>
</comment>
<evidence type="ECO:0000313" key="2">
    <source>
        <dbReference type="Proteomes" id="UP000652354"/>
    </source>
</evidence>
<keyword evidence="2" id="KW-1185">Reference proteome</keyword>
<reference evidence="1" key="1">
    <citation type="submission" date="2021-01" db="EMBL/GenBank/DDBJ databases">
        <title>Whole genome shotgun sequence of Demequina activiva NBRC 110675.</title>
        <authorList>
            <person name="Komaki H."/>
            <person name="Tamura T."/>
        </authorList>
    </citation>
    <scope>NUCLEOTIDE SEQUENCE</scope>
    <source>
        <strain evidence="1">NBRC 110675</strain>
    </source>
</reference>
<evidence type="ECO:0000313" key="1">
    <source>
        <dbReference type="EMBL" id="GIG55083.1"/>
    </source>
</evidence>
<name>A0A919Q6E9_9MICO</name>
<dbReference type="Gene3D" id="3.40.50.1000">
    <property type="entry name" value="HAD superfamily/HAD-like"/>
    <property type="match status" value="1"/>
</dbReference>